<dbReference type="InterPro" id="IPR016888">
    <property type="entry name" value="UCP028498"/>
</dbReference>
<comment type="caution">
    <text evidence="1">The sequence shown here is derived from an EMBL/GenBank/DDBJ whole genome shotgun (WGS) entry which is preliminary data.</text>
</comment>
<dbReference type="EMBL" id="JBHTKK010000012">
    <property type="protein sequence ID" value="MFD1066506.1"/>
    <property type="molecule type" value="Genomic_DNA"/>
</dbReference>
<sequence length="129" mass="14485">MQSNWTQEQLNTFSAADDMYISPFYSDGETPGTPTWIWSVVADNNLYVRAYNGQRSRWYQSAVEQKAGKIKLAGQEYDVTFEPINNDAALTEKINEAYREKYGSSVYLPPMLGEGPVSATVKIVPCNAE</sequence>
<proteinExistence type="predicted"/>
<evidence type="ECO:0000313" key="2">
    <source>
        <dbReference type="Proteomes" id="UP001597041"/>
    </source>
</evidence>
<evidence type="ECO:0000313" key="1">
    <source>
        <dbReference type="EMBL" id="MFD1066506.1"/>
    </source>
</evidence>
<keyword evidence="2" id="KW-1185">Reference proteome</keyword>
<reference evidence="2" key="1">
    <citation type="journal article" date="2019" name="Int. J. Syst. Evol. Microbiol.">
        <title>The Global Catalogue of Microorganisms (GCM) 10K type strain sequencing project: providing services to taxonomists for standard genome sequencing and annotation.</title>
        <authorList>
            <consortium name="The Broad Institute Genomics Platform"/>
            <consortium name="The Broad Institute Genome Sequencing Center for Infectious Disease"/>
            <person name="Wu L."/>
            <person name="Ma J."/>
        </authorList>
    </citation>
    <scope>NUCLEOTIDE SEQUENCE [LARGE SCALE GENOMIC DNA]</scope>
    <source>
        <strain evidence="2">CCUG 56608</strain>
    </source>
</reference>
<dbReference type="Pfam" id="PF10012">
    <property type="entry name" value="DUF2255"/>
    <property type="match status" value="1"/>
</dbReference>
<organism evidence="1 2">
    <name type="scientific">Oceanobacillus locisalsi</name>
    <dbReference type="NCBI Taxonomy" id="546107"/>
    <lineage>
        <taxon>Bacteria</taxon>
        <taxon>Bacillati</taxon>
        <taxon>Bacillota</taxon>
        <taxon>Bacilli</taxon>
        <taxon>Bacillales</taxon>
        <taxon>Bacillaceae</taxon>
        <taxon>Oceanobacillus</taxon>
    </lineage>
</organism>
<gene>
    <name evidence="1" type="ORF">ACFQ19_10770</name>
</gene>
<accession>A0ABW3NJ24</accession>
<name>A0ABW3NJ24_9BACI</name>
<dbReference type="PIRSF" id="PIRSF028498">
    <property type="entry name" value="UCP028498"/>
    <property type="match status" value="1"/>
</dbReference>
<protein>
    <submittedName>
        <fullName evidence="1">DUF2255 family protein</fullName>
    </submittedName>
</protein>
<dbReference type="RefSeq" id="WP_379592087.1">
    <property type="nucleotide sequence ID" value="NZ_JBHTKK010000012.1"/>
</dbReference>
<dbReference type="Proteomes" id="UP001597041">
    <property type="component" value="Unassembled WGS sequence"/>
</dbReference>